<evidence type="ECO:0000256" key="8">
    <source>
        <dbReference type="ARBA" id="ARBA00023267"/>
    </source>
</evidence>
<evidence type="ECO:0000256" key="10">
    <source>
        <dbReference type="PROSITE-ProRule" id="PRU00409"/>
    </source>
</evidence>
<dbReference type="FunFam" id="3.30.1490.20:FF:000003">
    <property type="entry name" value="acetyl-CoA carboxylase isoform X1"/>
    <property type="match status" value="1"/>
</dbReference>
<reference evidence="15" key="1">
    <citation type="submission" date="2015-11" db="EMBL/GenBank/DDBJ databases">
        <title>De novo transcriptome assembly of four potential Pierce s Disease insect vectors from Arizona vineyards.</title>
        <authorList>
            <person name="Tassone E.E."/>
        </authorList>
    </citation>
    <scope>NUCLEOTIDE SEQUENCE</scope>
</reference>
<sequence>MIGFGRSISLPNCRRLTWREIMTAVKEKAEPPKVKKARIKKILIANRGEIACRIIKTARRLDIHTVAVYSDADKNAMHVKMADSAYNIGPPPSRESYLRADKILAVAHQTGSDAIHPGYGFLSENAEFADLCQKEGVIFVGPPASAIRDMGIKSTSKSIMSAAGVPIIEGYHGEEQSEARLCEEADKIGFPIMIKAVRGGGGKGMRIALSRDEFLSALDSARRESLKAFGDDAVLLERYVRSPRHVEVQVFADQYGDCVYLFERDCSVQRRHQKVIEEAPAPGVSEALRRDLGLAGVRAAQAVGYVGAGTVEFILDPHTLNFHFMEMNTRLQVEHPVTEMITGTDLVEWQIKVASGERLPVKQEQLAVQGHAFEARIYAESPEAAFMPGAGPLLHLLTPQPEPTVRIETGVQQGDEVSVHYDPMIAKLVVWSEDRISALEKLHRKLSDYQVVGLDTNLKFLMRLSQHPQFVEGRVHTGFIEEHTEMLLGEQTVPQSAIIQAVVGIVLHDECVALNAAHTSNDPFNPFATLTGFRVNHLYERKIELWHRNKEYKADVVYNRDGTYTVRLEGVEAPVEVSAKLTRSGVGLVLVLEMDKRNVLRSGVVMQDPHTFHLFTSDGSYKFSLPIYESSVEDNNEASDSLVVSPMPGVVDKVIVKEGDSVRVGDPLLVVIAMKMEHVIKSPKEGIIDRVLFQSGENVSKNVALVQWKD</sequence>
<dbReference type="PANTHER" id="PTHR18866:SF33">
    <property type="entry name" value="METHYLCROTONOYL-COA CARBOXYLASE SUBUNIT ALPHA, MITOCHONDRIAL-RELATED"/>
    <property type="match status" value="1"/>
</dbReference>
<dbReference type="PROSITE" id="PS00867">
    <property type="entry name" value="CPSASE_2"/>
    <property type="match status" value="1"/>
</dbReference>
<dbReference type="SUPFAM" id="SSF51246">
    <property type="entry name" value="Rudiment single hybrid motif"/>
    <property type="match status" value="1"/>
</dbReference>
<dbReference type="GO" id="GO:0046872">
    <property type="term" value="F:metal ion binding"/>
    <property type="evidence" value="ECO:0007669"/>
    <property type="project" value="InterPro"/>
</dbReference>
<evidence type="ECO:0000256" key="7">
    <source>
        <dbReference type="ARBA" id="ARBA00023128"/>
    </source>
</evidence>
<dbReference type="PROSITE" id="PS50975">
    <property type="entry name" value="ATP_GRASP"/>
    <property type="match status" value="1"/>
</dbReference>
<keyword evidence="7" id="KW-0496">Mitochondrion</keyword>
<dbReference type="InterPro" id="IPR016185">
    <property type="entry name" value="PreATP-grasp_dom_sf"/>
</dbReference>
<dbReference type="SMART" id="SM00878">
    <property type="entry name" value="Biotin_carb_C"/>
    <property type="match status" value="1"/>
</dbReference>
<dbReference type="FunFam" id="3.40.50.20:FF:000010">
    <property type="entry name" value="Propionyl-CoA carboxylase subunit alpha"/>
    <property type="match status" value="1"/>
</dbReference>
<evidence type="ECO:0000259" key="11">
    <source>
        <dbReference type="PROSITE" id="PS50968"/>
    </source>
</evidence>
<comment type="subcellular location">
    <subcellularLocation>
        <location evidence="2">Mitochondrion matrix</location>
    </subcellularLocation>
</comment>
<evidence type="ECO:0000256" key="4">
    <source>
        <dbReference type="ARBA" id="ARBA00022741"/>
    </source>
</evidence>
<evidence type="ECO:0000313" key="14">
    <source>
        <dbReference type="EMBL" id="JAS60654.1"/>
    </source>
</evidence>
<dbReference type="GO" id="GO:0004485">
    <property type="term" value="F:methylcrotonoyl-CoA carboxylase activity"/>
    <property type="evidence" value="ECO:0007669"/>
    <property type="project" value="TreeGrafter"/>
</dbReference>
<evidence type="ECO:0000256" key="9">
    <source>
        <dbReference type="ARBA" id="ARBA00056148"/>
    </source>
</evidence>
<comment type="function">
    <text evidence="9">This is one of the 2 subunits of the biotin-dependent propionyl-CoA carboxylase (PCC), a mitochondrial enzyme involved in the catabolism of odd chain fatty acids, branched-chain amino acids isoleucine, threonine, methionine, and valine and other metabolites. Propionyl-CoA carboxylase catalyzes the carboxylation of propionyl-CoA/propanoyl-CoA to D-methylmalonyl-CoA/(S)-methylmalonyl-CoA. Within the holoenzyme, the alpha subunit catalyzes the ATP-dependent carboxylation of the biotin carried by the biotin carboxyl carrier (BCC) domain, while the beta subunit then transfers the carboxyl group from carboxylated biotin to propionyl-CoA. Propionyl-CoA carboxylase also significantly acts on butyryl-CoA/butanoyl-CoA, which is converted to ethylmalonyl-CoA/(2S)-ethylmalonyl-CoA. Other alternative minor substrates include (2E)-butenoyl-CoA/crotonoyl-CoA.</text>
</comment>
<dbReference type="FunFam" id="2.40.50.100:FF:000003">
    <property type="entry name" value="Acetyl-CoA carboxylase biotin carboxyl carrier protein"/>
    <property type="match status" value="1"/>
</dbReference>
<dbReference type="SUPFAM" id="SSF51230">
    <property type="entry name" value="Single hybrid motif"/>
    <property type="match status" value="1"/>
</dbReference>
<dbReference type="InterPro" id="IPR011761">
    <property type="entry name" value="ATP-grasp"/>
</dbReference>
<dbReference type="Gene3D" id="3.30.470.20">
    <property type="entry name" value="ATP-grasp fold, B domain"/>
    <property type="match status" value="1"/>
</dbReference>
<gene>
    <name evidence="14" type="ORF">g.35577</name>
    <name evidence="15" type="ORF">g.35579</name>
</gene>
<dbReference type="GO" id="GO:0005759">
    <property type="term" value="C:mitochondrial matrix"/>
    <property type="evidence" value="ECO:0007669"/>
    <property type="project" value="UniProtKB-SubCell"/>
</dbReference>
<dbReference type="PROSITE" id="PS50979">
    <property type="entry name" value="BC"/>
    <property type="match status" value="1"/>
</dbReference>
<dbReference type="FunFam" id="3.30.470.20:FF:000028">
    <property type="entry name" value="Methylcrotonoyl-CoA carboxylase subunit alpha, mitochondrial"/>
    <property type="match status" value="1"/>
</dbReference>
<dbReference type="Pfam" id="PF00364">
    <property type="entry name" value="Biotin_lipoyl"/>
    <property type="match status" value="1"/>
</dbReference>
<dbReference type="InterPro" id="IPR001882">
    <property type="entry name" value="Biotin_BS"/>
</dbReference>
<comment type="cofactor">
    <cofactor evidence="1">
        <name>biotin</name>
        <dbReference type="ChEBI" id="CHEBI:57586"/>
    </cofactor>
</comment>
<protein>
    <recommendedName>
        <fullName evidence="16">Methylcrotonoyl-CoA carboxylase subunit alpha, mitochondrial</fullName>
    </recommendedName>
</protein>
<dbReference type="InterPro" id="IPR005482">
    <property type="entry name" value="Biotin_COase_C"/>
</dbReference>
<evidence type="ECO:0000256" key="6">
    <source>
        <dbReference type="ARBA" id="ARBA00022946"/>
    </source>
</evidence>
<dbReference type="EMBL" id="GECZ01002504">
    <property type="protein sequence ID" value="JAS67265.1"/>
    <property type="molecule type" value="Transcribed_RNA"/>
</dbReference>
<dbReference type="InterPro" id="IPR011054">
    <property type="entry name" value="Rudment_hybrid_motif"/>
</dbReference>
<dbReference type="InterPro" id="IPR011053">
    <property type="entry name" value="Single_hybrid_motif"/>
</dbReference>
<keyword evidence="4 10" id="KW-0547">Nucleotide-binding</keyword>
<dbReference type="AlphaFoldDB" id="A0A1B6GXW6"/>
<accession>A0A1B6GXW6</accession>
<evidence type="ECO:0000256" key="5">
    <source>
        <dbReference type="ARBA" id="ARBA00022840"/>
    </source>
</evidence>
<dbReference type="Gene3D" id="3.40.50.20">
    <property type="match status" value="1"/>
</dbReference>
<dbReference type="SUPFAM" id="SSF52440">
    <property type="entry name" value="PreATP-grasp domain"/>
    <property type="match status" value="1"/>
</dbReference>
<dbReference type="InterPro" id="IPR005481">
    <property type="entry name" value="BC-like_N"/>
</dbReference>
<evidence type="ECO:0000259" key="12">
    <source>
        <dbReference type="PROSITE" id="PS50975"/>
    </source>
</evidence>
<dbReference type="InterPro" id="IPR011764">
    <property type="entry name" value="Biotin_carboxylation_dom"/>
</dbReference>
<dbReference type="Gene3D" id="2.40.50.100">
    <property type="match status" value="1"/>
</dbReference>
<keyword evidence="6" id="KW-0809">Transit peptide</keyword>
<evidence type="ECO:0000256" key="3">
    <source>
        <dbReference type="ARBA" id="ARBA00022598"/>
    </source>
</evidence>
<dbReference type="Pfam" id="PF02785">
    <property type="entry name" value="Biotin_carb_C"/>
    <property type="match status" value="1"/>
</dbReference>
<evidence type="ECO:0000256" key="2">
    <source>
        <dbReference type="ARBA" id="ARBA00004305"/>
    </source>
</evidence>
<dbReference type="GO" id="GO:0005524">
    <property type="term" value="F:ATP binding"/>
    <property type="evidence" value="ECO:0007669"/>
    <property type="project" value="UniProtKB-UniRule"/>
</dbReference>
<feature type="domain" description="Lipoyl-binding" evidence="11">
    <location>
        <begin position="631"/>
        <end position="709"/>
    </location>
</feature>
<dbReference type="InterPro" id="IPR005479">
    <property type="entry name" value="CPAse_ATP-bd"/>
</dbReference>
<dbReference type="Gene3D" id="3.30.1490.20">
    <property type="entry name" value="ATP-grasp fold, A domain"/>
    <property type="match status" value="1"/>
</dbReference>
<dbReference type="InterPro" id="IPR050856">
    <property type="entry name" value="Biotin_carboxylase_complex"/>
</dbReference>
<dbReference type="PROSITE" id="PS50968">
    <property type="entry name" value="BIOTINYL_LIPOYL"/>
    <property type="match status" value="1"/>
</dbReference>
<dbReference type="Pfam" id="PF02786">
    <property type="entry name" value="CPSase_L_D2"/>
    <property type="match status" value="1"/>
</dbReference>
<name>A0A1B6GXW6_9HEMI</name>
<organism evidence="15">
    <name type="scientific">Cuerna arida</name>
    <dbReference type="NCBI Taxonomy" id="1464854"/>
    <lineage>
        <taxon>Eukaryota</taxon>
        <taxon>Metazoa</taxon>
        <taxon>Ecdysozoa</taxon>
        <taxon>Arthropoda</taxon>
        <taxon>Hexapoda</taxon>
        <taxon>Insecta</taxon>
        <taxon>Pterygota</taxon>
        <taxon>Neoptera</taxon>
        <taxon>Paraneoptera</taxon>
        <taxon>Hemiptera</taxon>
        <taxon>Auchenorrhyncha</taxon>
        <taxon>Membracoidea</taxon>
        <taxon>Cicadellidae</taxon>
        <taxon>Cicadellinae</taxon>
        <taxon>Proconiini</taxon>
        <taxon>Cuerna</taxon>
    </lineage>
</organism>
<feature type="domain" description="Biotin carboxylation" evidence="13">
    <location>
        <begin position="38"/>
        <end position="485"/>
    </location>
</feature>
<dbReference type="PROSITE" id="PS00188">
    <property type="entry name" value="BIOTIN"/>
    <property type="match status" value="1"/>
</dbReference>
<evidence type="ECO:0000313" key="15">
    <source>
        <dbReference type="EMBL" id="JAS67265.1"/>
    </source>
</evidence>
<dbReference type="InterPro" id="IPR000089">
    <property type="entry name" value="Biotin_lipoyl"/>
</dbReference>
<evidence type="ECO:0000256" key="1">
    <source>
        <dbReference type="ARBA" id="ARBA00001953"/>
    </source>
</evidence>
<keyword evidence="5 10" id="KW-0067">ATP-binding</keyword>
<dbReference type="PANTHER" id="PTHR18866">
    <property type="entry name" value="CARBOXYLASE:PYRUVATE/ACETYL-COA/PROPIONYL-COA CARBOXYLASE"/>
    <property type="match status" value="1"/>
</dbReference>
<keyword evidence="8" id="KW-0092">Biotin</keyword>
<keyword evidence="3" id="KW-0436">Ligase</keyword>
<dbReference type="CDD" id="cd06850">
    <property type="entry name" value="biotinyl_domain"/>
    <property type="match status" value="1"/>
</dbReference>
<dbReference type="Pfam" id="PF00289">
    <property type="entry name" value="Biotin_carb_N"/>
    <property type="match status" value="1"/>
</dbReference>
<dbReference type="EMBL" id="GECZ01009115">
    <property type="protein sequence ID" value="JAS60654.1"/>
    <property type="molecule type" value="Transcribed_RNA"/>
</dbReference>
<proteinExistence type="predicted"/>
<evidence type="ECO:0008006" key="16">
    <source>
        <dbReference type="Google" id="ProtNLM"/>
    </source>
</evidence>
<dbReference type="Gene3D" id="3.30.700.40">
    <property type="match status" value="1"/>
</dbReference>
<dbReference type="SUPFAM" id="SSF56059">
    <property type="entry name" value="Glutathione synthetase ATP-binding domain-like"/>
    <property type="match status" value="1"/>
</dbReference>
<evidence type="ECO:0000259" key="13">
    <source>
        <dbReference type="PROSITE" id="PS50979"/>
    </source>
</evidence>
<dbReference type="InterPro" id="IPR013815">
    <property type="entry name" value="ATP_grasp_subdomain_1"/>
</dbReference>
<feature type="domain" description="ATP-grasp" evidence="12">
    <location>
        <begin position="157"/>
        <end position="355"/>
    </location>
</feature>